<accession>A0AAN8NNZ2</accession>
<dbReference type="EMBL" id="JAVHJM010000005">
    <property type="protein sequence ID" value="KAK6513764.1"/>
    <property type="molecule type" value="Genomic_DNA"/>
</dbReference>
<evidence type="ECO:0000313" key="3">
    <source>
        <dbReference type="Proteomes" id="UP001307849"/>
    </source>
</evidence>
<feature type="region of interest" description="Disordered" evidence="1">
    <location>
        <begin position="205"/>
        <end position="242"/>
    </location>
</feature>
<feature type="region of interest" description="Disordered" evidence="1">
    <location>
        <begin position="1"/>
        <end position="57"/>
    </location>
</feature>
<gene>
    <name evidence="2" type="ORF">TWF506_008200</name>
</gene>
<keyword evidence="3" id="KW-1185">Reference proteome</keyword>
<feature type="compositionally biased region" description="Low complexity" evidence="1">
    <location>
        <begin position="214"/>
        <end position="225"/>
    </location>
</feature>
<dbReference type="Proteomes" id="UP001307849">
    <property type="component" value="Unassembled WGS sequence"/>
</dbReference>
<name>A0AAN8NNZ2_9PEZI</name>
<feature type="compositionally biased region" description="Low complexity" evidence="1">
    <location>
        <begin position="103"/>
        <end position="122"/>
    </location>
</feature>
<sequence length="427" mass="44956">MGAALLRDCNTMNNFPSQQDRKGKGRAPRTPPRSPKRVKTPPKTSGPAFSSQPEPEFDLEGAFHEEFGVADVEQPLDPAILNRPKRALRSAKVAKAGSKVGESSAAVQPVAVPQAAAQPAASEGGSSSTSVTAEPVPAFNGVTAVETSADILSATGGERKAAPQEGPGGNPGKVPSSEEPLPGLVPLSAKELQLAKVLANLKAMMEPSAPPPTSEASAAAETASPLPSPFLRPAEGPDVVGPVGALAATQPEKPAPVVAQTTPQVSPEIETDIPVIAQQDVSPQGPKHVQPVFPLAVVPTDKDEGDLPDAPPCAIIHVAVDQEIDIPDAPIDLCDHDEDVRMPDAPVLRAYGGHCLPLSRKHVQFLKEMRTLQARSKSERQRRMTINLWGTGLFSKFCKNFTDPQVKIDKGGVYLVGRSTSKWPRLS</sequence>
<proteinExistence type="predicted"/>
<reference evidence="2 3" key="1">
    <citation type="submission" date="2019-10" db="EMBL/GenBank/DDBJ databases">
        <authorList>
            <person name="Palmer J.M."/>
        </authorList>
    </citation>
    <scope>NUCLEOTIDE SEQUENCE [LARGE SCALE GENOMIC DNA]</scope>
    <source>
        <strain evidence="2 3">TWF506</strain>
    </source>
</reference>
<protein>
    <submittedName>
        <fullName evidence="2">Uncharacterized protein</fullName>
    </submittedName>
</protein>
<organism evidence="2 3">
    <name type="scientific">Arthrobotrys conoides</name>
    <dbReference type="NCBI Taxonomy" id="74498"/>
    <lineage>
        <taxon>Eukaryota</taxon>
        <taxon>Fungi</taxon>
        <taxon>Dikarya</taxon>
        <taxon>Ascomycota</taxon>
        <taxon>Pezizomycotina</taxon>
        <taxon>Orbiliomycetes</taxon>
        <taxon>Orbiliales</taxon>
        <taxon>Orbiliaceae</taxon>
        <taxon>Arthrobotrys</taxon>
    </lineage>
</organism>
<feature type="region of interest" description="Disordered" evidence="1">
    <location>
        <begin position="149"/>
        <end position="183"/>
    </location>
</feature>
<evidence type="ECO:0000313" key="2">
    <source>
        <dbReference type="EMBL" id="KAK6513764.1"/>
    </source>
</evidence>
<feature type="region of interest" description="Disordered" evidence="1">
    <location>
        <begin position="88"/>
        <end position="134"/>
    </location>
</feature>
<dbReference type="AlphaFoldDB" id="A0AAN8NNZ2"/>
<evidence type="ECO:0000256" key="1">
    <source>
        <dbReference type="SAM" id="MobiDB-lite"/>
    </source>
</evidence>
<comment type="caution">
    <text evidence="2">The sequence shown here is derived from an EMBL/GenBank/DDBJ whole genome shotgun (WGS) entry which is preliminary data.</text>
</comment>